<proteinExistence type="predicted"/>
<sequence>MKKLLFAISVTMVSLLGLHAYAADNAATTHGLNSNHMRNMDSRNETMPATDSSTKPAIEEKKATPHKKATSHKKATHHKRTSKTKKHTTEKK</sequence>
<feature type="signal peptide" evidence="2">
    <location>
        <begin position="1"/>
        <end position="22"/>
    </location>
</feature>
<feature type="compositionally biased region" description="Polar residues" evidence="1">
    <location>
        <begin position="45"/>
        <end position="55"/>
    </location>
</feature>
<evidence type="ECO:0000313" key="3">
    <source>
        <dbReference type="EMBL" id="BAP57700.1"/>
    </source>
</evidence>
<evidence type="ECO:0000256" key="1">
    <source>
        <dbReference type="SAM" id="MobiDB-lite"/>
    </source>
</evidence>
<name>A0A090AQ26_9GAMM</name>
<keyword evidence="4" id="KW-1185">Reference proteome</keyword>
<dbReference type="EMBL" id="AP014633">
    <property type="protein sequence ID" value="BAP57700.1"/>
    <property type="molecule type" value="Genomic_DNA"/>
</dbReference>
<dbReference type="AlphaFoldDB" id="A0A090AQ26"/>
<keyword evidence="2" id="KW-0732">Signal</keyword>
<gene>
    <name evidence="3" type="ORF">THII_3403</name>
</gene>
<evidence type="ECO:0008006" key="5">
    <source>
        <dbReference type="Google" id="ProtNLM"/>
    </source>
</evidence>
<feature type="compositionally biased region" description="Basic residues" evidence="1">
    <location>
        <begin position="64"/>
        <end position="92"/>
    </location>
</feature>
<organism evidence="3 4">
    <name type="scientific">Thioploca ingrica</name>
    <dbReference type="NCBI Taxonomy" id="40754"/>
    <lineage>
        <taxon>Bacteria</taxon>
        <taxon>Pseudomonadati</taxon>
        <taxon>Pseudomonadota</taxon>
        <taxon>Gammaproteobacteria</taxon>
        <taxon>Thiotrichales</taxon>
        <taxon>Thiotrichaceae</taxon>
        <taxon>Thioploca</taxon>
    </lineage>
</organism>
<dbReference type="Proteomes" id="UP000031623">
    <property type="component" value="Chromosome"/>
</dbReference>
<dbReference type="HOGENOM" id="CLU_2412245_0_0_6"/>
<accession>A0A090AQ26</accession>
<dbReference type="KEGG" id="tig:THII_3403"/>
<protein>
    <recommendedName>
        <fullName evidence="5">Pentapeptide MXKDX repeat protein</fullName>
    </recommendedName>
</protein>
<evidence type="ECO:0000313" key="4">
    <source>
        <dbReference type="Proteomes" id="UP000031623"/>
    </source>
</evidence>
<feature type="region of interest" description="Disordered" evidence="1">
    <location>
        <begin position="29"/>
        <end position="92"/>
    </location>
</feature>
<feature type="chain" id="PRO_5001852838" description="Pentapeptide MXKDX repeat protein" evidence="2">
    <location>
        <begin position="23"/>
        <end position="92"/>
    </location>
</feature>
<reference evidence="3 4" key="1">
    <citation type="journal article" date="2014" name="ISME J.">
        <title>Ecophysiology of Thioploca ingrica as revealed by the complete genome sequence supplemented with proteomic evidence.</title>
        <authorList>
            <person name="Kojima H."/>
            <person name="Ogura Y."/>
            <person name="Yamamoto N."/>
            <person name="Togashi T."/>
            <person name="Mori H."/>
            <person name="Watanabe T."/>
            <person name="Nemoto F."/>
            <person name="Kurokawa K."/>
            <person name="Hayashi T."/>
            <person name="Fukui M."/>
        </authorList>
    </citation>
    <scope>NUCLEOTIDE SEQUENCE [LARGE SCALE GENOMIC DNA]</scope>
</reference>
<evidence type="ECO:0000256" key="2">
    <source>
        <dbReference type="SAM" id="SignalP"/>
    </source>
</evidence>